<sequence length="107" mass="11089">MAVSTAISHHGLTSELVPSVTAAIELLGLSGIALQLLLEDLVCGQPTATAKLLGVIPNILKAAGLATKKAYISGFRNGVYLCSVFCISGSCLASDPKNNAEYSKRLK</sequence>
<dbReference type="HOGENOM" id="CLU_2210064_0_0_1"/>
<dbReference type="RefSeq" id="XP_016239587.1">
    <property type="nucleotide sequence ID" value="XM_016378017.1"/>
</dbReference>
<dbReference type="GeneID" id="27330749"/>
<evidence type="ECO:0000313" key="2">
    <source>
        <dbReference type="Proteomes" id="UP000053328"/>
    </source>
</evidence>
<reference evidence="1 2" key="1">
    <citation type="submission" date="2015-01" db="EMBL/GenBank/DDBJ databases">
        <title>The Genome Sequence of Exophiala spinifera CBS89968.</title>
        <authorList>
            <consortium name="The Broad Institute Genomics Platform"/>
            <person name="Cuomo C."/>
            <person name="de Hoog S."/>
            <person name="Gorbushina A."/>
            <person name="Stielow B."/>
            <person name="Teixiera M."/>
            <person name="Abouelleil A."/>
            <person name="Chapman S.B."/>
            <person name="Priest M."/>
            <person name="Young S.K."/>
            <person name="Wortman J."/>
            <person name="Nusbaum C."/>
            <person name="Birren B."/>
        </authorList>
    </citation>
    <scope>NUCLEOTIDE SEQUENCE [LARGE SCALE GENOMIC DNA]</scope>
    <source>
        <strain evidence="1 2">CBS 89968</strain>
    </source>
</reference>
<dbReference type="Proteomes" id="UP000053328">
    <property type="component" value="Unassembled WGS sequence"/>
</dbReference>
<organism evidence="1 2">
    <name type="scientific">Exophiala spinifera</name>
    <dbReference type="NCBI Taxonomy" id="91928"/>
    <lineage>
        <taxon>Eukaryota</taxon>
        <taxon>Fungi</taxon>
        <taxon>Dikarya</taxon>
        <taxon>Ascomycota</taxon>
        <taxon>Pezizomycotina</taxon>
        <taxon>Eurotiomycetes</taxon>
        <taxon>Chaetothyriomycetidae</taxon>
        <taxon>Chaetothyriales</taxon>
        <taxon>Herpotrichiellaceae</taxon>
        <taxon>Exophiala</taxon>
    </lineage>
</organism>
<evidence type="ECO:0000313" key="1">
    <source>
        <dbReference type="EMBL" id="KIW19371.1"/>
    </source>
</evidence>
<accession>A0A0D1YVR2</accession>
<dbReference type="VEuPathDB" id="FungiDB:PV08_03666"/>
<gene>
    <name evidence="1" type="ORF">PV08_03666</name>
</gene>
<name>A0A0D1YVR2_9EURO</name>
<proteinExistence type="predicted"/>
<dbReference type="AlphaFoldDB" id="A0A0D1YVR2"/>
<dbReference type="EMBL" id="KN847493">
    <property type="protein sequence ID" value="KIW19371.1"/>
    <property type="molecule type" value="Genomic_DNA"/>
</dbReference>
<protein>
    <submittedName>
        <fullName evidence="1">Uncharacterized protein</fullName>
    </submittedName>
</protein>
<keyword evidence="2" id="KW-1185">Reference proteome</keyword>